<evidence type="ECO:0000313" key="9">
    <source>
        <dbReference type="Proteomes" id="UP000290189"/>
    </source>
</evidence>
<name>A0A0G4J707_PLABS</name>
<evidence type="ECO:0000256" key="2">
    <source>
        <dbReference type="ARBA" id="ARBA00022741"/>
    </source>
</evidence>
<evidence type="ECO:0000313" key="8">
    <source>
        <dbReference type="Proteomes" id="UP000039324"/>
    </source>
</evidence>
<dbReference type="InterPro" id="IPR033690">
    <property type="entry name" value="Adenylat_kinase_CS"/>
</dbReference>
<dbReference type="EMBL" id="CDSF01000144">
    <property type="protein sequence ID" value="CEP03393.1"/>
    <property type="molecule type" value="Genomic_DNA"/>
</dbReference>
<comment type="similarity">
    <text evidence="4">Belongs to the adenylate kinase family.</text>
</comment>
<dbReference type="SUPFAM" id="SSF52540">
    <property type="entry name" value="P-loop containing nucleoside triphosphate hydrolases"/>
    <property type="match status" value="1"/>
</dbReference>
<dbReference type="GO" id="GO:0004017">
    <property type="term" value="F:AMP kinase activity"/>
    <property type="evidence" value="ECO:0007669"/>
    <property type="project" value="InterPro"/>
</dbReference>
<dbReference type="NCBIfam" id="NF001381">
    <property type="entry name" value="PRK00279.1-3"/>
    <property type="match status" value="1"/>
</dbReference>
<reference evidence="7 9" key="2">
    <citation type="submission" date="2018-03" db="EMBL/GenBank/DDBJ databases">
        <authorList>
            <person name="Fogelqvist J."/>
        </authorList>
    </citation>
    <scope>NUCLEOTIDE SEQUENCE [LARGE SCALE GENOMIC DNA]</scope>
</reference>
<feature type="domain" description="Adenylate kinase active site lid" evidence="5">
    <location>
        <begin position="159"/>
        <end position="194"/>
    </location>
</feature>
<dbReference type="Proteomes" id="UP000039324">
    <property type="component" value="Unassembled WGS sequence"/>
</dbReference>
<organism evidence="6 8">
    <name type="scientific">Plasmodiophora brassicae</name>
    <name type="common">Clubroot disease agent</name>
    <dbReference type="NCBI Taxonomy" id="37360"/>
    <lineage>
        <taxon>Eukaryota</taxon>
        <taxon>Sar</taxon>
        <taxon>Rhizaria</taxon>
        <taxon>Endomyxa</taxon>
        <taxon>Phytomyxea</taxon>
        <taxon>Plasmodiophorida</taxon>
        <taxon>Plasmodiophoridae</taxon>
        <taxon>Plasmodiophora</taxon>
    </lineage>
</organism>
<dbReference type="Pfam" id="PF05191">
    <property type="entry name" value="ADK_lid"/>
    <property type="match status" value="1"/>
</dbReference>
<keyword evidence="1 4" id="KW-0808">Transferase</keyword>
<dbReference type="PROSITE" id="PS00113">
    <property type="entry name" value="ADENYLATE_KINASE"/>
    <property type="match status" value="1"/>
</dbReference>
<dbReference type="OMA" id="VYHEQTA"/>
<dbReference type="GO" id="GO:0005524">
    <property type="term" value="F:ATP binding"/>
    <property type="evidence" value="ECO:0007669"/>
    <property type="project" value="InterPro"/>
</dbReference>
<dbReference type="AlphaFoldDB" id="A0A0G4J707"/>
<dbReference type="FunFam" id="3.40.50.300:FF:000106">
    <property type="entry name" value="Adenylate kinase mitochondrial"/>
    <property type="match status" value="1"/>
</dbReference>
<evidence type="ECO:0000256" key="3">
    <source>
        <dbReference type="ARBA" id="ARBA00022777"/>
    </source>
</evidence>
<dbReference type="InterPro" id="IPR007862">
    <property type="entry name" value="Adenylate_kinase_lid-dom"/>
</dbReference>
<dbReference type="Pfam" id="PF00406">
    <property type="entry name" value="ADK"/>
    <property type="match status" value="1"/>
</dbReference>
<dbReference type="PANTHER" id="PTHR23359">
    <property type="entry name" value="NUCLEOTIDE KINASE"/>
    <property type="match status" value="1"/>
</dbReference>
<dbReference type="EMBL" id="OVEO01000004">
    <property type="protein sequence ID" value="SPQ95629.1"/>
    <property type="molecule type" value="Genomic_DNA"/>
</dbReference>
<evidence type="ECO:0000256" key="1">
    <source>
        <dbReference type="ARBA" id="ARBA00022679"/>
    </source>
</evidence>
<sequence length="243" mass="26224">MATAPLPTLDEYSTETLLEVVKKRWKCLSAPERRIIFIGPPGSGKGSQAQHIKDEYCVGHLATGDMLRAAVAAGTAAGKAAKAVMDAGGLVSDDIVVGIIAENLSSPACKKGFLLDGFPRTVEQAKKLDALLAEKHQSIDKVIHFEIEDDLLVRRITGRRIHPGSGRSYHVEFAPPKVPGKDDITGEPLVQRSDDNATTLTKRLAAYHEQTSPVLAYYKDKIVTIDASKSQDVVKGEILSALK</sequence>
<dbReference type="STRING" id="37360.A0A0G4J707"/>
<dbReference type="InterPro" id="IPR006259">
    <property type="entry name" value="Adenyl_kin_sub"/>
</dbReference>
<keyword evidence="3 4" id="KW-0418">Kinase</keyword>
<keyword evidence="7" id="KW-0496">Mitochondrion</keyword>
<dbReference type="Proteomes" id="UP000290189">
    <property type="component" value="Unassembled WGS sequence"/>
</dbReference>
<evidence type="ECO:0000313" key="6">
    <source>
        <dbReference type="EMBL" id="CEP03393.1"/>
    </source>
</evidence>
<evidence type="ECO:0000313" key="7">
    <source>
        <dbReference type="EMBL" id="SPQ95629.1"/>
    </source>
</evidence>
<protein>
    <recommendedName>
        <fullName evidence="5">Adenylate kinase active site lid domain-containing protein</fullName>
    </recommendedName>
</protein>
<dbReference type="PRINTS" id="PR00094">
    <property type="entry name" value="ADENYLTKNASE"/>
</dbReference>
<reference evidence="6 8" key="1">
    <citation type="submission" date="2015-02" db="EMBL/GenBank/DDBJ databases">
        <authorList>
            <person name="Chooi Y.-H."/>
        </authorList>
    </citation>
    <scope>NUCLEOTIDE SEQUENCE [LARGE SCALE GENOMIC DNA]</scope>
    <source>
        <strain evidence="6">E3</strain>
    </source>
</reference>
<dbReference type="HAMAP" id="MF_00235">
    <property type="entry name" value="Adenylate_kinase_Adk"/>
    <property type="match status" value="1"/>
</dbReference>
<dbReference type="Gene3D" id="3.40.50.300">
    <property type="entry name" value="P-loop containing nucleotide triphosphate hydrolases"/>
    <property type="match status" value="1"/>
</dbReference>
<dbReference type="NCBIfam" id="TIGR01351">
    <property type="entry name" value="adk"/>
    <property type="match status" value="1"/>
</dbReference>
<dbReference type="CDD" id="cd01428">
    <property type="entry name" value="ADK"/>
    <property type="match status" value="1"/>
</dbReference>
<geneLocation type="mitochondrion" evidence="7"/>
<accession>A0A0G4J707</accession>
<evidence type="ECO:0000256" key="4">
    <source>
        <dbReference type="RuleBase" id="RU003330"/>
    </source>
</evidence>
<dbReference type="InterPro" id="IPR027417">
    <property type="entry name" value="P-loop_NTPase"/>
</dbReference>
<keyword evidence="2" id="KW-0547">Nucleotide-binding</keyword>
<keyword evidence="8" id="KW-1185">Reference proteome</keyword>
<gene>
    <name evidence="6" type="ORF">PBRA_003153</name>
    <name evidence="7" type="ORF">PLBR_LOCUS2844</name>
</gene>
<proteinExistence type="inferred from homology"/>
<dbReference type="InterPro" id="IPR000850">
    <property type="entry name" value="Adenylat/UMP-CMP_kin"/>
</dbReference>
<evidence type="ECO:0000259" key="5">
    <source>
        <dbReference type="Pfam" id="PF05191"/>
    </source>
</evidence>
<dbReference type="OrthoDB" id="439792at2759"/>